<evidence type="ECO:0000313" key="1">
    <source>
        <dbReference type="EMBL" id="KAJ2797551.1"/>
    </source>
</evidence>
<evidence type="ECO:0000313" key="2">
    <source>
        <dbReference type="Proteomes" id="UP001140087"/>
    </source>
</evidence>
<keyword evidence="1" id="KW-0647">Proteasome</keyword>
<sequence>MVLEATVLVIDNSEWSRNGDYMPTRFQAQIDSVRYLFGVKTNDNPENLVGVIASAGVTPQVLVSLTGDQGVLLKGMHG</sequence>
<feature type="non-terminal residue" evidence="1">
    <location>
        <position position="78"/>
    </location>
</feature>
<dbReference type="EMBL" id="JANBUN010001573">
    <property type="protein sequence ID" value="KAJ2797551.1"/>
    <property type="molecule type" value="Genomic_DNA"/>
</dbReference>
<name>A0ACC1KXZ9_9FUNG</name>
<dbReference type="Proteomes" id="UP001140087">
    <property type="component" value="Unassembled WGS sequence"/>
</dbReference>
<organism evidence="1 2">
    <name type="scientific">Coemansia helicoidea</name>
    <dbReference type="NCBI Taxonomy" id="1286919"/>
    <lineage>
        <taxon>Eukaryota</taxon>
        <taxon>Fungi</taxon>
        <taxon>Fungi incertae sedis</taxon>
        <taxon>Zoopagomycota</taxon>
        <taxon>Kickxellomycotina</taxon>
        <taxon>Kickxellomycetes</taxon>
        <taxon>Kickxellales</taxon>
        <taxon>Kickxellaceae</taxon>
        <taxon>Coemansia</taxon>
    </lineage>
</organism>
<protein>
    <submittedName>
        <fullName evidence="1">Proteasome regulatory particle base subunit rpn10</fullName>
    </submittedName>
</protein>
<comment type="caution">
    <text evidence="1">The sequence shown here is derived from an EMBL/GenBank/DDBJ whole genome shotgun (WGS) entry which is preliminary data.</text>
</comment>
<proteinExistence type="predicted"/>
<reference evidence="1" key="1">
    <citation type="submission" date="2022-07" db="EMBL/GenBank/DDBJ databases">
        <title>Phylogenomic reconstructions and comparative analyses of Kickxellomycotina fungi.</title>
        <authorList>
            <person name="Reynolds N.K."/>
            <person name="Stajich J.E."/>
            <person name="Barry K."/>
            <person name="Grigoriev I.V."/>
            <person name="Crous P."/>
            <person name="Smith M.E."/>
        </authorList>
    </citation>
    <scope>NUCLEOTIDE SEQUENCE</scope>
    <source>
        <strain evidence="1">BCRC 34780</strain>
    </source>
</reference>
<keyword evidence="2" id="KW-1185">Reference proteome</keyword>
<gene>
    <name evidence="1" type="primary">RPN10</name>
    <name evidence="1" type="ORF">H4R21_004277</name>
</gene>
<accession>A0ACC1KXZ9</accession>